<dbReference type="Proteomes" id="UP000324222">
    <property type="component" value="Unassembled WGS sequence"/>
</dbReference>
<evidence type="ECO:0000313" key="2">
    <source>
        <dbReference type="Proteomes" id="UP000324222"/>
    </source>
</evidence>
<sequence length="39" mass="4805">MCKIVNCMEKIVRQDLVSLTEDDRQTRGHSKIMKRWWRL</sequence>
<evidence type="ECO:0000313" key="1">
    <source>
        <dbReference type="EMBL" id="MPC12419.1"/>
    </source>
</evidence>
<proteinExistence type="predicted"/>
<gene>
    <name evidence="1" type="ORF">E2C01_005112</name>
</gene>
<dbReference type="AlphaFoldDB" id="A0A5B7CS98"/>
<name>A0A5B7CS98_PORTR</name>
<reference evidence="1 2" key="1">
    <citation type="submission" date="2019-05" db="EMBL/GenBank/DDBJ databases">
        <title>Another draft genome of Portunus trituberculatus and its Hox gene families provides insights of decapod evolution.</title>
        <authorList>
            <person name="Jeong J.-H."/>
            <person name="Song I."/>
            <person name="Kim S."/>
            <person name="Choi T."/>
            <person name="Kim D."/>
            <person name="Ryu S."/>
            <person name="Kim W."/>
        </authorList>
    </citation>
    <scope>NUCLEOTIDE SEQUENCE [LARGE SCALE GENOMIC DNA]</scope>
    <source>
        <tissue evidence="1">Muscle</tissue>
    </source>
</reference>
<dbReference type="EMBL" id="VSRR010000215">
    <property type="protein sequence ID" value="MPC12419.1"/>
    <property type="molecule type" value="Genomic_DNA"/>
</dbReference>
<keyword evidence="2" id="KW-1185">Reference proteome</keyword>
<comment type="caution">
    <text evidence="1">The sequence shown here is derived from an EMBL/GenBank/DDBJ whole genome shotgun (WGS) entry which is preliminary data.</text>
</comment>
<accession>A0A5B7CS98</accession>
<protein>
    <submittedName>
        <fullName evidence="1">Uncharacterized protein</fullName>
    </submittedName>
</protein>
<organism evidence="1 2">
    <name type="scientific">Portunus trituberculatus</name>
    <name type="common">Swimming crab</name>
    <name type="synonym">Neptunus trituberculatus</name>
    <dbReference type="NCBI Taxonomy" id="210409"/>
    <lineage>
        <taxon>Eukaryota</taxon>
        <taxon>Metazoa</taxon>
        <taxon>Ecdysozoa</taxon>
        <taxon>Arthropoda</taxon>
        <taxon>Crustacea</taxon>
        <taxon>Multicrustacea</taxon>
        <taxon>Malacostraca</taxon>
        <taxon>Eumalacostraca</taxon>
        <taxon>Eucarida</taxon>
        <taxon>Decapoda</taxon>
        <taxon>Pleocyemata</taxon>
        <taxon>Brachyura</taxon>
        <taxon>Eubrachyura</taxon>
        <taxon>Portunoidea</taxon>
        <taxon>Portunidae</taxon>
        <taxon>Portuninae</taxon>
        <taxon>Portunus</taxon>
    </lineage>
</organism>